<proteinExistence type="predicted"/>
<reference evidence="1 2" key="1">
    <citation type="submission" date="2018-11" db="EMBL/GenBank/DDBJ databases">
        <authorList>
            <consortium name="Pathogen Informatics"/>
        </authorList>
    </citation>
    <scope>NUCLEOTIDE SEQUENCE [LARGE SCALE GENOMIC DNA]</scope>
</reference>
<organism evidence="1 2">
    <name type="scientific">Gongylonema pulchrum</name>
    <dbReference type="NCBI Taxonomy" id="637853"/>
    <lineage>
        <taxon>Eukaryota</taxon>
        <taxon>Metazoa</taxon>
        <taxon>Ecdysozoa</taxon>
        <taxon>Nematoda</taxon>
        <taxon>Chromadorea</taxon>
        <taxon>Rhabditida</taxon>
        <taxon>Spirurina</taxon>
        <taxon>Spiruromorpha</taxon>
        <taxon>Spiruroidea</taxon>
        <taxon>Gongylonematidae</taxon>
        <taxon>Gongylonema</taxon>
    </lineage>
</organism>
<dbReference type="Proteomes" id="UP000271098">
    <property type="component" value="Unassembled WGS sequence"/>
</dbReference>
<gene>
    <name evidence="1" type="ORF">GPUH_LOCUS24557</name>
</gene>
<protein>
    <submittedName>
        <fullName evidence="1">Uncharacterized protein</fullName>
    </submittedName>
</protein>
<keyword evidence="2" id="KW-1185">Reference proteome</keyword>
<accession>A0A3P7RQB8</accession>
<dbReference type="EMBL" id="UYRT01101563">
    <property type="protein sequence ID" value="VDN42999.1"/>
    <property type="molecule type" value="Genomic_DNA"/>
</dbReference>
<dbReference type="AlphaFoldDB" id="A0A3P7RQB8"/>
<sequence>MKHQAKKYGDLKEFKMRDDNTCPNLVKSLRPQLLPEMYEWLLLIKVLVLELPLSASAPVEKSSDNLTFADERDKVANSAFSMPKIVSSADFCTSSFNDKQIVAPRLTLKA</sequence>
<name>A0A3P7RQB8_9BILA</name>
<evidence type="ECO:0000313" key="2">
    <source>
        <dbReference type="Proteomes" id="UP000271098"/>
    </source>
</evidence>
<evidence type="ECO:0000313" key="1">
    <source>
        <dbReference type="EMBL" id="VDN42999.1"/>
    </source>
</evidence>